<dbReference type="OrthoDB" id="8099475at2"/>
<name>A0A6I4WFF2_9ACTN</name>
<feature type="region of interest" description="Disordered" evidence="1">
    <location>
        <begin position="27"/>
        <end position="54"/>
    </location>
</feature>
<dbReference type="Gene3D" id="3.90.1010.20">
    <property type="match status" value="1"/>
</dbReference>
<dbReference type="GO" id="GO:0016020">
    <property type="term" value="C:membrane"/>
    <property type="evidence" value="ECO:0007669"/>
    <property type="project" value="InterPro"/>
</dbReference>
<sequence>MRRILASTGGTVAGIALLIALKPTHTAPPARAAAPEPSGSTTSAGKTTGGTFTGKVVHTRYGPVQVKITVRNGRLAKVKVLQVPSTRGPEPEIARVAVPQLNKAAVAAGTARIDTISGATYTSEGYRESLQSALDKAGV</sequence>
<protein>
    <submittedName>
        <fullName evidence="3">FMN-binding protein</fullName>
    </submittedName>
</protein>
<dbReference type="Proteomes" id="UP000431901">
    <property type="component" value="Unassembled WGS sequence"/>
</dbReference>
<evidence type="ECO:0000259" key="2">
    <source>
        <dbReference type="SMART" id="SM00900"/>
    </source>
</evidence>
<dbReference type="AlphaFoldDB" id="A0A6I4WFF2"/>
<gene>
    <name evidence="3" type="ORF">GQ466_16675</name>
</gene>
<organism evidence="3 4">
    <name type="scientific">Actinomadura rayongensis</name>
    <dbReference type="NCBI Taxonomy" id="1429076"/>
    <lineage>
        <taxon>Bacteria</taxon>
        <taxon>Bacillati</taxon>
        <taxon>Actinomycetota</taxon>
        <taxon>Actinomycetes</taxon>
        <taxon>Streptosporangiales</taxon>
        <taxon>Thermomonosporaceae</taxon>
        <taxon>Actinomadura</taxon>
    </lineage>
</organism>
<dbReference type="SMART" id="SM00900">
    <property type="entry name" value="FMN_bind"/>
    <property type="match status" value="1"/>
</dbReference>
<dbReference type="EMBL" id="WUTW01000002">
    <property type="protein sequence ID" value="MXQ65664.1"/>
    <property type="molecule type" value="Genomic_DNA"/>
</dbReference>
<dbReference type="InterPro" id="IPR007329">
    <property type="entry name" value="FMN-bd"/>
</dbReference>
<evidence type="ECO:0000313" key="4">
    <source>
        <dbReference type="Proteomes" id="UP000431901"/>
    </source>
</evidence>
<feature type="compositionally biased region" description="Low complexity" evidence="1">
    <location>
        <begin position="27"/>
        <end position="46"/>
    </location>
</feature>
<accession>A0A6I4WFF2</accession>
<keyword evidence="4" id="KW-1185">Reference proteome</keyword>
<comment type="caution">
    <text evidence="3">The sequence shown here is derived from an EMBL/GenBank/DDBJ whole genome shotgun (WGS) entry which is preliminary data.</text>
</comment>
<evidence type="ECO:0000313" key="3">
    <source>
        <dbReference type="EMBL" id="MXQ65664.1"/>
    </source>
</evidence>
<proteinExistence type="predicted"/>
<evidence type="ECO:0000256" key="1">
    <source>
        <dbReference type="SAM" id="MobiDB-lite"/>
    </source>
</evidence>
<dbReference type="RefSeq" id="WP_161103729.1">
    <property type="nucleotide sequence ID" value="NZ_JBHLYI010000006.1"/>
</dbReference>
<dbReference type="GO" id="GO:0010181">
    <property type="term" value="F:FMN binding"/>
    <property type="evidence" value="ECO:0007669"/>
    <property type="project" value="InterPro"/>
</dbReference>
<feature type="domain" description="FMN-binding" evidence="2">
    <location>
        <begin position="60"/>
        <end position="137"/>
    </location>
</feature>
<reference evidence="3 4" key="1">
    <citation type="submission" date="2019-12" db="EMBL/GenBank/DDBJ databases">
        <title>Nocardia macrotermitis sp. nov. and Nocardia aurantia sp. nov., isolated from the gut of the fungus growing-termite Macrotermes natalensis.</title>
        <authorList>
            <person name="Christine B."/>
            <person name="Rene B."/>
        </authorList>
    </citation>
    <scope>NUCLEOTIDE SEQUENCE [LARGE SCALE GENOMIC DNA]</scope>
    <source>
        <strain evidence="3 4">DSM 102126</strain>
    </source>
</reference>
<dbReference type="Pfam" id="PF04205">
    <property type="entry name" value="FMN_bind"/>
    <property type="match status" value="1"/>
</dbReference>